<feature type="transmembrane region" description="Helical" evidence="9">
    <location>
        <begin position="424"/>
        <end position="448"/>
    </location>
</feature>
<name>F9FZI6_FUSOF</name>
<dbReference type="Pfam" id="PF00854">
    <property type="entry name" value="PTR2"/>
    <property type="match status" value="1"/>
</dbReference>
<evidence type="ECO:0000256" key="4">
    <source>
        <dbReference type="ARBA" id="ARBA00022692"/>
    </source>
</evidence>
<protein>
    <recommendedName>
        <fullName evidence="11">Peptide transporter ptr2</fullName>
    </recommendedName>
</protein>
<feature type="transmembrane region" description="Helical" evidence="9">
    <location>
        <begin position="559"/>
        <end position="578"/>
    </location>
</feature>
<dbReference type="PROSITE" id="PS01023">
    <property type="entry name" value="PTR2_2"/>
    <property type="match status" value="1"/>
</dbReference>
<feature type="transmembrane region" description="Helical" evidence="9">
    <location>
        <begin position="175"/>
        <end position="196"/>
    </location>
</feature>
<evidence type="ECO:0000256" key="1">
    <source>
        <dbReference type="ARBA" id="ARBA00004141"/>
    </source>
</evidence>
<evidence type="ECO:0000256" key="7">
    <source>
        <dbReference type="RuleBase" id="RU003755"/>
    </source>
</evidence>
<dbReference type="AlphaFoldDB" id="F9FZI6"/>
<evidence type="ECO:0000256" key="9">
    <source>
        <dbReference type="SAM" id="Phobius"/>
    </source>
</evidence>
<keyword evidence="4 7" id="KW-0812">Transmembrane</keyword>
<dbReference type="GO" id="GO:0071916">
    <property type="term" value="F:dipeptide transmembrane transporter activity"/>
    <property type="evidence" value="ECO:0007669"/>
    <property type="project" value="UniProtKB-ARBA"/>
</dbReference>
<evidence type="ECO:0000256" key="2">
    <source>
        <dbReference type="ARBA" id="ARBA00005982"/>
    </source>
</evidence>
<keyword evidence="5 9" id="KW-1133">Transmembrane helix</keyword>
<evidence type="ECO:0008006" key="11">
    <source>
        <dbReference type="Google" id="ProtNLM"/>
    </source>
</evidence>
<dbReference type="InterPro" id="IPR036259">
    <property type="entry name" value="MFS_trans_sf"/>
</dbReference>
<gene>
    <name evidence="10" type="ORF">FOXB_11818</name>
</gene>
<dbReference type="FunFam" id="1.20.1250.20:FF:000085">
    <property type="entry name" value="MFS peptide transporter Ptr2"/>
    <property type="match status" value="1"/>
</dbReference>
<evidence type="ECO:0000256" key="3">
    <source>
        <dbReference type="ARBA" id="ARBA00022448"/>
    </source>
</evidence>
<dbReference type="OrthoDB" id="8904098at2759"/>
<organism evidence="10">
    <name type="scientific">Fusarium oxysporum (strain Fo5176)</name>
    <name type="common">Fusarium vascular wilt</name>
    <dbReference type="NCBI Taxonomy" id="660025"/>
    <lineage>
        <taxon>Eukaryota</taxon>
        <taxon>Fungi</taxon>
        <taxon>Dikarya</taxon>
        <taxon>Ascomycota</taxon>
        <taxon>Pezizomycotina</taxon>
        <taxon>Sordariomycetes</taxon>
        <taxon>Hypocreomycetidae</taxon>
        <taxon>Hypocreales</taxon>
        <taxon>Nectriaceae</taxon>
        <taxon>Fusarium</taxon>
        <taxon>Fusarium oxysporum species complex</taxon>
    </lineage>
</organism>
<feature type="transmembrane region" description="Helical" evidence="9">
    <location>
        <begin position="287"/>
        <end position="307"/>
    </location>
</feature>
<feature type="transmembrane region" description="Helical" evidence="9">
    <location>
        <begin position="202"/>
        <end position="220"/>
    </location>
</feature>
<feature type="transmembrane region" description="Helical" evidence="9">
    <location>
        <begin position="533"/>
        <end position="553"/>
    </location>
</feature>
<dbReference type="PANTHER" id="PTHR11654">
    <property type="entry name" value="OLIGOPEPTIDE TRANSPORTER-RELATED"/>
    <property type="match status" value="1"/>
</dbReference>
<evidence type="ECO:0000256" key="8">
    <source>
        <dbReference type="SAM" id="MobiDB-lite"/>
    </source>
</evidence>
<feature type="transmembrane region" description="Helical" evidence="9">
    <location>
        <begin position="502"/>
        <end position="521"/>
    </location>
</feature>
<comment type="caution">
    <text evidence="10">The sequence shown here is derived from an EMBL/GenBank/DDBJ whole genome shotgun (WGS) entry which is preliminary data.</text>
</comment>
<evidence type="ECO:0000313" key="10">
    <source>
        <dbReference type="EMBL" id="EGU77643.1"/>
    </source>
</evidence>
<feature type="region of interest" description="Disordered" evidence="8">
    <location>
        <begin position="31"/>
        <end position="63"/>
    </location>
</feature>
<proteinExistence type="inferred from homology"/>
<sequence>MAPAGDSLAEPITVAGLRAEVLDEKRASISAEKRASIATDPRPATADAGAVTPAGGVTPDGQFPTAEELDTLRRVPNKIPMKLFSIAFIELCERFSYYGCTVVFILTHQVTNFIQQKLPEGSTTGADPEQPGALGMGQRASTGITTFNQFWQYFMPLLGAYIADQYWGRYKTISWALGIDIIGHIILIMSAIPPVIGNQGGALGAMIIAIIVIGFGTGGFKPNVNPLIVEQLGEQYMHVKTLKSGERVIVDPAVTIERVYLWFYFCINVGALVGQVTMVFAEKEIGFWLSYTLPTFMLCLCPLVMWLNRHKYERRPPGGSVLGQALKTWFLAQKGCWSINPVATWKNLHKDDFWEKVKPSNFSHETRPKWMSFDDAWVDELSRGFNACAVFCWYPIFWLCYNQINNNLISQAAVMQRHGVPNDILSNLNPFALLIFIPLNDFFIYPALRKAGFRFTPIKKITAGFFTGAAAMIWAAVVQHYIYQKSECVVEINVWAQTGSYVLIALSEVFASITSLEYAFSKAPKNMRSMVQAVALFMTAFSAALGQALVGLAADPLLVWNYGVVAILAVIAGTCFWFQFRSLDIHEDDLNALPEGHAGVAADEEAPLGSKRVDE</sequence>
<comment type="similarity">
    <text evidence="2 7">Belongs to the major facilitator superfamily. Proton-dependent oligopeptide transporter (POT/PTR) (TC 2.A.17) family.</text>
</comment>
<dbReference type="InterPro" id="IPR000109">
    <property type="entry name" value="POT_fam"/>
</dbReference>
<evidence type="ECO:0000256" key="6">
    <source>
        <dbReference type="ARBA" id="ARBA00023136"/>
    </source>
</evidence>
<keyword evidence="3 7" id="KW-0813">Transport</keyword>
<evidence type="ECO:0000256" key="5">
    <source>
        <dbReference type="ARBA" id="ARBA00022989"/>
    </source>
</evidence>
<comment type="subcellular location">
    <subcellularLocation>
        <location evidence="1 7">Membrane</location>
        <topology evidence="1 7">Multi-pass membrane protein</topology>
    </subcellularLocation>
</comment>
<dbReference type="SUPFAM" id="SSF103473">
    <property type="entry name" value="MFS general substrate transporter"/>
    <property type="match status" value="1"/>
</dbReference>
<keyword evidence="6 9" id="KW-0472">Membrane</keyword>
<feature type="transmembrane region" description="Helical" evidence="9">
    <location>
        <begin position="460"/>
        <end position="482"/>
    </location>
</feature>
<dbReference type="EMBL" id="AFQF01002932">
    <property type="protein sequence ID" value="EGU77643.1"/>
    <property type="molecule type" value="Genomic_DNA"/>
</dbReference>
<dbReference type="GO" id="GO:0005886">
    <property type="term" value="C:plasma membrane"/>
    <property type="evidence" value="ECO:0007669"/>
    <property type="project" value="UniProtKB-ARBA"/>
</dbReference>
<dbReference type="Gene3D" id="1.20.1250.20">
    <property type="entry name" value="MFS general substrate transporter like domains"/>
    <property type="match status" value="1"/>
</dbReference>
<accession>F9FZI6</accession>
<feature type="transmembrane region" description="Helical" evidence="9">
    <location>
        <begin position="259"/>
        <end position="281"/>
    </location>
</feature>
<dbReference type="InterPro" id="IPR018456">
    <property type="entry name" value="PTR2_symporter_CS"/>
</dbReference>
<reference evidence="10" key="1">
    <citation type="journal article" date="2012" name="Mol. Plant Microbe Interact.">
        <title>A highly conserved effector in Fusarium oxysporum is required for full virulence on Arabidopsis.</title>
        <authorList>
            <person name="Thatcher L.F."/>
            <person name="Gardiner D.M."/>
            <person name="Kazan K."/>
            <person name="Manners J."/>
        </authorList>
    </citation>
    <scope>NUCLEOTIDE SEQUENCE [LARGE SCALE GENOMIC DNA]</scope>
    <source>
        <strain evidence="10">Fo5176</strain>
    </source>
</reference>